<evidence type="ECO:0000313" key="4">
    <source>
        <dbReference type="Proteomes" id="UP000041254"/>
    </source>
</evidence>
<dbReference type="OrthoDB" id="6077599at2759"/>
<dbReference type="InterPro" id="IPR003131">
    <property type="entry name" value="T1-type_BTB"/>
</dbReference>
<accession>A0A0G4FG66</accession>
<dbReference type="AlphaFoldDB" id="A0A0G4FG66"/>
<dbReference type="InterPro" id="IPR011333">
    <property type="entry name" value="SKP1/BTB/POZ_sf"/>
</dbReference>
<proteinExistence type="predicted"/>
<dbReference type="Pfam" id="PF02214">
    <property type="entry name" value="BTB_2"/>
    <property type="match status" value="1"/>
</dbReference>
<organism evidence="3 4">
    <name type="scientific">Vitrella brassicaformis (strain CCMP3155)</name>
    <dbReference type="NCBI Taxonomy" id="1169540"/>
    <lineage>
        <taxon>Eukaryota</taxon>
        <taxon>Sar</taxon>
        <taxon>Alveolata</taxon>
        <taxon>Colpodellida</taxon>
        <taxon>Vitrellaceae</taxon>
        <taxon>Vitrella</taxon>
    </lineage>
</organism>
<evidence type="ECO:0000259" key="2">
    <source>
        <dbReference type="Pfam" id="PF02214"/>
    </source>
</evidence>
<dbReference type="EMBL" id="CDMY01000434">
    <property type="protein sequence ID" value="CEM12154.1"/>
    <property type="molecule type" value="Genomic_DNA"/>
</dbReference>
<dbReference type="InParanoid" id="A0A0G4FG66"/>
<reference evidence="3 4" key="1">
    <citation type="submission" date="2014-11" db="EMBL/GenBank/DDBJ databases">
        <authorList>
            <person name="Zhu J."/>
            <person name="Qi W."/>
            <person name="Song R."/>
        </authorList>
    </citation>
    <scope>NUCLEOTIDE SEQUENCE [LARGE SCALE GENOMIC DNA]</scope>
</reference>
<dbReference type="VEuPathDB" id="CryptoDB:Vbra_22618"/>
<feature type="compositionally biased region" description="Polar residues" evidence="1">
    <location>
        <begin position="1"/>
        <end position="12"/>
    </location>
</feature>
<feature type="region of interest" description="Disordered" evidence="1">
    <location>
        <begin position="338"/>
        <end position="416"/>
    </location>
</feature>
<dbReference type="GO" id="GO:0051260">
    <property type="term" value="P:protein homooligomerization"/>
    <property type="evidence" value="ECO:0007669"/>
    <property type="project" value="InterPro"/>
</dbReference>
<dbReference type="SUPFAM" id="SSF54695">
    <property type="entry name" value="POZ domain"/>
    <property type="match status" value="1"/>
</dbReference>
<dbReference type="PANTHER" id="PTHR14499:SF136">
    <property type="entry name" value="GH08630P"/>
    <property type="match status" value="1"/>
</dbReference>
<evidence type="ECO:0000313" key="3">
    <source>
        <dbReference type="EMBL" id="CEM12154.1"/>
    </source>
</evidence>
<sequence length="416" mass="45272">MEEASSSSLVRQSTPDYSPPPAPSPLVHLNVGGMKFTTLASTLQTGLAQNSFFVGLLSGRIPAYRDESGAYFIDRSGAYYEAVLEILRSRSWYCPPHLMEDHLLKELDFYNIDIEALLENGRTAAALPPPLTLSDRKLEELAQEQRWGDQKMRALLRNFAAVLFKGFRQFVDGGGLPRHCAGEGWDEERRERDHHREASACGGAGMGVSLQACAVGVFPSAREEDRVTVQILGWGKIDVHRDDIVARCHVRGSSLPSRGVGGHPPAAATPQAPPPVCWVEPFFSDSLCELIAGRRELLISYMAQEHELSIAIEKTTLRMSNGNEAFYYKVNWIRPQPPISPPAKRTSADGLPDGPHPGSPPNVVRTKLSSHGLTVVTGSGPYSPQWHTGQAIGAKGNRPSSTPAGVRAPESPTEAP</sequence>
<feature type="compositionally biased region" description="Polar residues" evidence="1">
    <location>
        <begin position="367"/>
        <end position="388"/>
    </location>
</feature>
<name>A0A0G4FG66_VITBC</name>
<keyword evidence="4" id="KW-1185">Reference proteome</keyword>
<dbReference type="Gene3D" id="3.30.710.10">
    <property type="entry name" value="Potassium Channel Kv1.1, Chain A"/>
    <property type="match status" value="1"/>
</dbReference>
<feature type="region of interest" description="Disordered" evidence="1">
    <location>
        <begin position="1"/>
        <end position="24"/>
    </location>
</feature>
<gene>
    <name evidence="3" type="ORF">Vbra_22618</name>
</gene>
<dbReference type="PANTHER" id="PTHR14499">
    <property type="entry name" value="POTASSIUM CHANNEL TETRAMERIZATION DOMAIN-CONTAINING"/>
    <property type="match status" value="1"/>
</dbReference>
<dbReference type="Proteomes" id="UP000041254">
    <property type="component" value="Unassembled WGS sequence"/>
</dbReference>
<feature type="domain" description="Potassium channel tetramerisation-type BTB" evidence="2">
    <location>
        <begin position="27"/>
        <end position="115"/>
    </location>
</feature>
<protein>
    <recommendedName>
        <fullName evidence="2">Potassium channel tetramerisation-type BTB domain-containing protein</fullName>
    </recommendedName>
</protein>
<evidence type="ECO:0000256" key="1">
    <source>
        <dbReference type="SAM" id="MobiDB-lite"/>
    </source>
</evidence>